<gene>
    <name evidence="2" type="ORF">M404DRAFT_994266</name>
</gene>
<name>A0A0C3PR57_PISTI</name>
<dbReference type="HOGENOM" id="CLU_2655515_0_0_1"/>
<feature type="region of interest" description="Disordered" evidence="1">
    <location>
        <begin position="1"/>
        <end position="23"/>
    </location>
</feature>
<organism evidence="2 3">
    <name type="scientific">Pisolithus tinctorius Marx 270</name>
    <dbReference type="NCBI Taxonomy" id="870435"/>
    <lineage>
        <taxon>Eukaryota</taxon>
        <taxon>Fungi</taxon>
        <taxon>Dikarya</taxon>
        <taxon>Basidiomycota</taxon>
        <taxon>Agaricomycotina</taxon>
        <taxon>Agaricomycetes</taxon>
        <taxon>Agaricomycetidae</taxon>
        <taxon>Boletales</taxon>
        <taxon>Sclerodermatineae</taxon>
        <taxon>Pisolithaceae</taxon>
        <taxon>Pisolithus</taxon>
    </lineage>
</organism>
<dbReference type="AlphaFoldDB" id="A0A0C3PR57"/>
<sequence>MTKSRRLDASPVRPRFQCQTSETPAQRHAAIGLNTTVGWTAVSTEVSSRLYLCRTPRFPRMERLMHGALGRESKTL</sequence>
<dbReference type="EMBL" id="KN831949">
    <property type="protein sequence ID" value="KIO11516.1"/>
    <property type="molecule type" value="Genomic_DNA"/>
</dbReference>
<reference evidence="2 3" key="1">
    <citation type="submission" date="2014-04" db="EMBL/GenBank/DDBJ databases">
        <authorList>
            <consortium name="DOE Joint Genome Institute"/>
            <person name="Kuo A."/>
            <person name="Kohler A."/>
            <person name="Costa M.D."/>
            <person name="Nagy L.G."/>
            <person name="Floudas D."/>
            <person name="Copeland A."/>
            <person name="Barry K.W."/>
            <person name="Cichocki N."/>
            <person name="Veneault-Fourrey C."/>
            <person name="LaButti K."/>
            <person name="Lindquist E.A."/>
            <person name="Lipzen A."/>
            <person name="Lundell T."/>
            <person name="Morin E."/>
            <person name="Murat C."/>
            <person name="Sun H."/>
            <person name="Tunlid A."/>
            <person name="Henrissat B."/>
            <person name="Grigoriev I.V."/>
            <person name="Hibbett D.S."/>
            <person name="Martin F."/>
            <person name="Nordberg H.P."/>
            <person name="Cantor M.N."/>
            <person name="Hua S.X."/>
        </authorList>
    </citation>
    <scope>NUCLEOTIDE SEQUENCE [LARGE SCALE GENOMIC DNA]</scope>
    <source>
        <strain evidence="2 3">Marx 270</strain>
    </source>
</reference>
<dbReference type="InParanoid" id="A0A0C3PR57"/>
<proteinExistence type="predicted"/>
<dbReference type="Proteomes" id="UP000054217">
    <property type="component" value="Unassembled WGS sequence"/>
</dbReference>
<evidence type="ECO:0000313" key="3">
    <source>
        <dbReference type="Proteomes" id="UP000054217"/>
    </source>
</evidence>
<reference evidence="3" key="2">
    <citation type="submission" date="2015-01" db="EMBL/GenBank/DDBJ databases">
        <title>Evolutionary Origins and Diversification of the Mycorrhizal Mutualists.</title>
        <authorList>
            <consortium name="DOE Joint Genome Institute"/>
            <consortium name="Mycorrhizal Genomics Consortium"/>
            <person name="Kohler A."/>
            <person name="Kuo A."/>
            <person name="Nagy L.G."/>
            <person name="Floudas D."/>
            <person name="Copeland A."/>
            <person name="Barry K.W."/>
            <person name="Cichocki N."/>
            <person name="Veneault-Fourrey C."/>
            <person name="LaButti K."/>
            <person name="Lindquist E.A."/>
            <person name="Lipzen A."/>
            <person name="Lundell T."/>
            <person name="Morin E."/>
            <person name="Murat C."/>
            <person name="Riley R."/>
            <person name="Ohm R."/>
            <person name="Sun H."/>
            <person name="Tunlid A."/>
            <person name="Henrissat B."/>
            <person name="Grigoriev I.V."/>
            <person name="Hibbett D.S."/>
            <person name="Martin F."/>
        </authorList>
    </citation>
    <scope>NUCLEOTIDE SEQUENCE [LARGE SCALE GENOMIC DNA]</scope>
    <source>
        <strain evidence="3">Marx 270</strain>
    </source>
</reference>
<evidence type="ECO:0000313" key="2">
    <source>
        <dbReference type="EMBL" id="KIO11516.1"/>
    </source>
</evidence>
<keyword evidence="3" id="KW-1185">Reference proteome</keyword>
<protein>
    <submittedName>
        <fullName evidence="2">Uncharacterized protein</fullName>
    </submittedName>
</protein>
<accession>A0A0C3PR57</accession>
<evidence type="ECO:0000256" key="1">
    <source>
        <dbReference type="SAM" id="MobiDB-lite"/>
    </source>
</evidence>